<accession>A0A5C3P9Y1</accession>
<dbReference type="Proteomes" id="UP000308197">
    <property type="component" value="Unassembled WGS sequence"/>
</dbReference>
<dbReference type="InParanoid" id="A0A5C3P9Y1"/>
<evidence type="ECO:0000313" key="1">
    <source>
        <dbReference type="EMBL" id="TFK86494.1"/>
    </source>
</evidence>
<evidence type="ECO:0000313" key="2">
    <source>
        <dbReference type="Proteomes" id="UP000308197"/>
    </source>
</evidence>
<keyword evidence="2" id="KW-1185">Reference proteome</keyword>
<name>A0A5C3P9Y1_9APHY</name>
<dbReference type="AlphaFoldDB" id="A0A5C3P9Y1"/>
<sequence>MHRCFCVRHSTNTAVVAEGGSQPSQEEMDTQVKELFTIGLTERKPEYLDTLVACWVSGGLFDALEESIDLLLTIWDAGFKLTMVLQVMSSAIPKLTRGMQTLLRLQFPRRPLLVSKVAPEQMSSRFRQASHEELHGSSGWHRKSRYRQSSVARGCTQDTCGHLQQCSATR</sequence>
<reference evidence="1 2" key="1">
    <citation type="journal article" date="2019" name="Nat. Ecol. Evol.">
        <title>Megaphylogeny resolves global patterns of mushroom evolution.</title>
        <authorList>
            <person name="Varga T."/>
            <person name="Krizsan K."/>
            <person name="Foldi C."/>
            <person name="Dima B."/>
            <person name="Sanchez-Garcia M."/>
            <person name="Sanchez-Ramirez S."/>
            <person name="Szollosi G.J."/>
            <person name="Szarkandi J.G."/>
            <person name="Papp V."/>
            <person name="Albert L."/>
            <person name="Andreopoulos W."/>
            <person name="Angelini C."/>
            <person name="Antonin V."/>
            <person name="Barry K.W."/>
            <person name="Bougher N.L."/>
            <person name="Buchanan P."/>
            <person name="Buyck B."/>
            <person name="Bense V."/>
            <person name="Catcheside P."/>
            <person name="Chovatia M."/>
            <person name="Cooper J."/>
            <person name="Damon W."/>
            <person name="Desjardin D."/>
            <person name="Finy P."/>
            <person name="Geml J."/>
            <person name="Haridas S."/>
            <person name="Hughes K."/>
            <person name="Justo A."/>
            <person name="Karasinski D."/>
            <person name="Kautmanova I."/>
            <person name="Kiss B."/>
            <person name="Kocsube S."/>
            <person name="Kotiranta H."/>
            <person name="LaButti K.M."/>
            <person name="Lechner B.E."/>
            <person name="Liimatainen K."/>
            <person name="Lipzen A."/>
            <person name="Lukacs Z."/>
            <person name="Mihaltcheva S."/>
            <person name="Morgado L.N."/>
            <person name="Niskanen T."/>
            <person name="Noordeloos M.E."/>
            <person name="Ohm R.A."/>
            <person name="Ortiz-Santana B."/>
            <person name="Ovrebo C."/>
            <person name="Racz N."/>
            <person name="Riley R."/>
            <person name="Savchenko A."/>
            <person name="Shiryaev A."/>
            <person name="Soop K."/>
            <person name="Spirin V."/>
            <person name="Szebenyi C."/>
            <person name="Tomsovsky M."/>
            <person name="Tulloss R.E."/>
            <person name="Uehling J."/>
            <person name="Grigoriev I.V."/>
            <person name="Vagvolgyi C."/>
            <person name="Papp T."/>
            <person name="Martin F.M."/>
            <person name="Miettinen O."/>
            <person name="Hibbett D.S."/>
            <person name="Nagy L.G."/>
        </authorList>
    </citation>
    <scope>NUCLEOTIDE SEQUENCE [LARGE SCALE GENOMIC DNA]</scope>
    <source>
        <strain evidence="1 2">HHB13444</strain>
    </source>
</reference>
<protein>
    <submittedName>
        <fullName evidence="1">Uncharacterized protein</fullName>
    </submittedName>
</protein>
<organism evidence="1 2">
    <name type="scientific">Polyporus arcularius HHB13444</name>
    <dbReference type="NCBI Taxonomy" id="1314778"/>
    <lineage>
        <taxon>Eukaryota</taxon>
        <taxon>Fungi</taxon>
        <taxon>Dikarya</taxon>
        <taxon>Basidiomycota</taxon>
        <taxon>Agaricomycotina</taxon>
        <taxon>Agaricomycetes</taxon>
        <taxon>Polyporales</taxon>
        <taxon>Polyporaceae</taxon>
        <taxon>Polyporus</taxon>
    </lineage>
</organism>
<proteinExistence type="predicted"/>
<dbReference type="EMBL" id="ML211197">
    <property type="protein sequence ID" value="TFK86494.1"/>
    <property type="molecule type" value="Genomic_DNA"/>
</dbReference>
<gene>
    <name evidence="1" type="ORF">K466DRAFT_149915</name>
</gene>